<sequence>GIRVELRVRGKIPSLYLDPHQIEQVLLNLIRNARDAMPDGGELRIEIGLIKRLPHRRRGTGRRASDRVRLVKDPPRARFVQIKISDTGTGISDEVMARIWNPFFTTRTRGTGLGLPLSQSIVREHGGFLTLRSVVSKGTTVLMDLPVERRQGERRKDTR</sequence>
<dbReference type="GO" id="GO:0004673">
    <property type="term" value="F:protein histidine kinase activity"/>
    <property type="evidence" value="ECO:0007669"/>
    <property type="project" value="UniProtKB-EC"/>
</dbReference>
<keyword evidence="6" id="KW-0067">ATP-binding</keyword>
<dbReference type="Pfam" id="PF02518">
    <property type="entry name" value="HATPase_c"/>
    <property type="match status" value="1"/>
</dbReference>
<feature type="non-terminal residue" evidence="9">
    <location>
        <position position="1"/>
    </location>
</feature>
<dbReference type="PANTHER" id="PTHR43065:SF46">
    <property type="entry name" value="C4-DICARBOXYLATE TRANSPORT SENSOR PROTEIN DCTB"/>
    <property type="match status" value="1"/>
</dbReference>
<reference evidence="9" key="1">
    <citation type="submission" date="2020-04" db="EMBL/GenBank/DDBJ databases">
        <authorList>
            <person name="Zhang T."/>
        </authorList>
    </citation>
    <scope>NUCLEOTIDE SEQUENCE</scope>
    <source>
        <strain evidence="9">HKST-UBA01</strain>
    </source>
</reference>
<gene>
    <name evidence="9" type="ORF">KC729_09955</name>
</gene>
<evidence type="ECO:0000313" key="10">
    <source>
        <dbReference type="Proteomes" id="UP000697710"/>
    </source>
</evidence>
<dbReference type="EC" id="2.7.13.3" evidence="2"/>
<dbReference type="GO" id="GO:0000160">
    <property type="term" value="P:phosphorelay signal transduction system"/>
    <property type="evidence" value="ECO:0007669"/>
    <property type="project" value="UniProtKB-KW"/>
</dbReference>
<evidence type="ECO:0000256" key="5">
    <source>
        <dbReference type="ARBA" id="ARBA00022777"/>
    </source>
</evidence>
<evidence type="ECO:0000313" key="9">
    <source>
        <dbReference type="EMBL" id="MCA9727995.1"/>
    </source>
</evidence>
<protein>
    <recommendedName>
        <fullName evidence="2">histidine kinase</fullName>
        <ecNumber evidence="2">2.7.13.3</ecNumber>
    </recommendedName>
</protein>
<dbReference type="InterPro" id="IPR005467">
    <property type="entry name" value="His_kinase_dom"/>
</dbReference>
<evidence type="ECO:0000256" key="7">
    <source>
        <dbReference type="ARBA" id="ARBA00023012"/>
    </source>
</evidence>
<evidence type="ECO:0000256" key="6">
    <source>
        <dbReference type="ARBA" id="ARBA00022840"/>
    </source>
</evidence>
<evidence type="ECO:0000256" key="4">
    <source>
        <dbReference type="ARBA" id="ARBA00022741"/>
    </source>
</evidence>
<dbReference type="Proteomes" id="UP000697710">
    <property type="component" value="Unassembled WGS sequence"/>
</dbReference>
<dbReference type="AlphaFoldDB" id="A0A956LYA1"/>
<dbReference type="PROSITE" id="PS50109">
    <property type="entry name" value="HIS_KIN"/>
    <property type="match status" value="1"/>
</dbReference>
<dbReference type="GO" id="GO:0005524">
    <property type="term" value="F:ATP binding"/>
    <property type="evidence" value="ECO:0007669"/>
    <property type="project" value="UniProtKB-KW"/>
</dbReference>
<keyword evidence="4" id="KW-0547">Nucleotide-binding</keyword>
<keyword evidence="7" id="KW-0902">Two-component regulatory system</keyword>
<feature type="domain" description="Histidine kinase" evidence="8">
    <location>
        <begin position="1"/>
        <end position="149"/>
    </location>
</feature>
<keyword evidence="3" id="KW-0808">Transferase</keyword>
<dbReference type="SMART" id="SM00387">
    <property type="entry name" value="HATPase_c"/>
    <property type="match status" value="1"/>
</dbReference>
<name>A0A956LYA1_UNCEI</name>
<proteinExistence type="predicted"/>
<accession>A0A956LYA1</accession>
<dbReference type="InterPro" id="IPR004358">
    <property type="entry name" value="Sig_transdc_His_kin-like_C"/>
</dbReference>
<evidence type="ECO:0000256" key="2">
    <source>
        <dbReference type="ARBA" id="ARBA00012438"/>
    </source>
</evidence>
<comment type="caution">
    <text evidence="9">The sequence shown here is derived from an EMBL/GenBank/DDBJ whole genome shotgun (WGS) entry which is preliminary data.</text>
</comment>
<dbReference type="EMBL" id="JAGQHR010000277">
    <property type="protein sequence ID" value="MCA9727995.1"/>
    <property type="molecule type" value="Genomic_DNA"/>
</dbReference>
<keyword evidence="5 9" id="KW-0418">Kinase</keyword>
<dbReference type="Gene3D" id="3.30.565.10">
    <property type="entry name" value="Histidine kinase-like ATPase, C-terminal domain"/>
    <property type="match status" value="1"/>
</dbReference>
<dbReference type="PRINTS" id="PR00344">
    <property type="entry name" value="BCTRLSENSOR"/>
</dbReference>
<evidence type="ECO:0000256" key="1">
    <source>
        <dbReference type="ARBA" id="ARBA00000085"/>
    </source>
</evidence>
<dbReference type="PANTHER" id="PTHR43065">
    <property type="entry name" value="SENSOR HISTIDINE KINASE"/>
    <property type="match status" value="1"/>
</dbReference>
<evidence type="ECO:0000259" key="8">
    <source>
        <dbReference type="PROSITE" id="PS50109"/>
    </source>
</evidence>
<dbReference type="InterPro" id="IPR003594">
    <property type="entry name" value="HATPase_dom"/>
</dbReference>
<comment type="catalytic activity">
    <reaction evidence="1">
        <text>ATP + protein L-histidine = ADP + protein N-phospho-L-histidine.</text>
        <dbReference type="EC" id="2.7.13.3"/>
    </reaction>
</comment>
<reference evidence="9" key="2">
    <citation type="journal article" date="2021" name="Microbiome">
        <title>Successional dynamics and alternative stable states in a saline activated sludge microbial community over 9 years.</title>
        <authorList>
            <person name="Wang Y."/>
            <person name="Ye J."/>
            <person name="Ju F."/>
            <person name="Liu L."/>
            <person name="Boyd J.A."/>
            <person name="Deng Y."/>
            <person name="Parks D.H."/>
            <person name="Jiang X."/>
            <person name="Yin X."/>
            <person name="Woodcroft B.J."/>
            <person name="Tyson G.W."/>
            <person name="Hugenholtz P."/>
            <person name="Polz M.F."/>
            <person name="Zhang T."/>
        </authorList>
    </citation>
    <scope>NUCLEOTIDE SEQUENCE</scope>
    <source>
        <strain evidence="9">HKST-UBA01</strain>
    </source>
</reference>
<evidence type="ECO:0000256" key="3">
    <source>
        <dbReference type="ARBA" id="ARBA00022679"/>
    </source>
</evidence>
<organism evidence="9 10">
    <name type="scientific">Eiseniibacteriota bacterium</name>
    <dbReference type="NCBI Taxonomy" id="2212470"/>
    <lineage>
        <taxon>Bacteria</taxon>
        <taxon>Candidatus Eiseniibacteriota</taxon>
    </lineage>
</organism>
<dbReference type="InterPro" id="IPR036890">
    <property type="entry name" value="HATPase_C_sf"/>
</dbReference>
<dbReference type="SUPFAM" id="SSF55874">
    <property type="entry name" value="ATPase domain of HSP90 chaperone/DNA topoisomerase II/histidine kinase"/>
    <property type="match status" value="1"/>
</dbReference>